<comment type="similarity">
    <text evidence="2">Belongs to the SNAPC3/SRD2 family.</text>
</comment>
<comment type="subunit">
    <text evidence="9">Part of the SNAPc complex composed of 5 subunits: SNAPC1, SNAPC2, SNAPC3, SNAPC4 and SNAPC5. SNAPC3 interacts with SNAPC1.</text>
</comment>
<dbReference type="GO" id="GO:0042795">
    <property type="term" value="P:snRNA transcription by RNA polymerase II"/>
    <property type="evidence" value="ECO:0007669"/>
    <property type="project" value="TreeGrafter"/>
</dbReference>
<protein>
    <recommendedName>
        <fullName evidence="3">snRNA-activating protein complex subunit 3</fullName>
    </recommendedName>
    <alternativeName>
        <fullName evidence="10">Small nuclear RNA-activating complex polypeptide 3</fullName>
    </alternativeName>
</protein>
<evidence type="ECO:0000256" key="5">
    <source>
        <dbReference type="ARBA" id="ARBA00023125"/>
    </source>
</evidence>
<dbReference type="GO" id="GO:0042796">
    <property type="term" value="P:snRNA transcription by RNA polymerase III"/>
    <property type="evidence" value="ECO:0007669"/>
    <property type="project" value="TreeGrafter"/>
</dbReference>
<dbReference type="GO" id="GO:0001006">
    <property type="term" value="F:RNA polymerase III type 3 promoter sequence-specific DNA binding"/>
    <property type="evidence" value="ECO:0007669"/>
    <property type="project" value="TreeGrafter"/>
</dbReference>
<evidence type="ECO:0000256" key="3">
    <source>
        <dbReference type="ARBA" id="ARBA00013634"/>
    </source>
</evidence>
<proteinExistence type="inferred from homology"/>
<keyword evidence="7" id="KW-0539">Nucleus</keyword>
<evidence type="ECO:0000256" key="6">
    <source>
        <dbReference type="ARBA" id="ARBA00023163"/>
    </source>
</evidence>
<evidence type="ECO:0000313" key="11">
    <source>
        <dbReference type="EMBL" id="KAK3097097.1"/>
    </source>
</evidence>
<name>A0AA88Y3E4_PINIB</name>
<evidence type="ECO:0000313" key="12">
    <source>
        <dbReference type="Proteomes" id="UP001186944"/>
    </source>
</evidence>
<keyword evidence="12" id="KW-1185">Reference proteome</keyword>
<dbReference type="GO" id="GO:0000978">
    <property type="term" value="F:RNA polymerase II cis-regulatory region sequence-specific DNA binding"/>
    <property type="evidence" value="ECO:0007669"/>
    <property type="project" value="TreeGrafter"/>
</dbReference>
<accession>A0AA88Y3E4</accession>
<comment type="function">
    <text evidence="8">Part of the SNAPc complex required for the transcription of both RNA polymerase II and III small-nuclear RNA genes. Binds to the proximal sequence element (PSE), a non-TATA-box basal promoter element common to these 2 types of genes. Recruits TBP and BRF2 to the U6 snRNA TATA box.</text>
</comment>
<reference evidence="11" key="1">
    <citation type="submission" date="2019-08" db="EMBL/GenBank/DDBJ databases">
        <title>The improved chromosome-level genome for the pearl oyster Pinctada fucata martensii using PacBio sequencing and Hi-C.</title>
        <authorList>
            <person name="Zheng Z."/>
        </authorList>
    </citation>
    <scope>NUCLEOTIDE SEQUENCE</scope>
    <source>
        <strain evidence="11">ZZ-2019</strain>
        <tissue evidence="11">Adductor muscle</tissue>
    </source>
</reference>
<dbReference type="GO" id="GO:0005634">
    <property type="term" value="C:nucleus"/>
    <property type="evidence" value="ECO:0007669"/>
    <property type="project" value="UniProtKB-SubCell"/>
</dbReference>
<comment type="subcellular location">
    <subcellularLocation>
        <location evidence="1">Nucleus</location>
    </subcellularLocation>
</comment>
<dbReference type="GO" id="GO:0003681">
    <property type="term" value="F:bent DNA binding"/>
    <property type="evidence" value="ECO:0007669"/>
    <property type="project" value="TreeGrafter"/>
</dbReference>
<dbReference type="EMBL" id="VSWD01000007">
    <property type="protein sequence ID" value="KAK3097097.1"/>
    <property type="molecule type" value="Genomic_DNA"/>
</dbReference>
<dbReference type="PANTHER" id="PTHR13421:SF16">
    <property type="entry name" value="SNRNA-ACTIVATING PROTEIN COMPLEX SUBUNIT 3"/>
    <property type="match status" value="1"/>
</dbReference>
<dbReference type="AlphaFoldDB" id="A0AA88Y3E4"/>
<evidence type="ECO:0000256" key="2">
    <source>
        <dbReference type="ARBA" id="ARBA00010410"/>
    </source>
</evidence>
<dbReference type="Pfam" id="PF12251">
    <property type="entry name" value="SNAPC3"/>
    <property type="match status" value="1"/>
</dbReference>
<evidence type="ECO:0000256" key="7">
    <source>
        <dbReference type="ARBA" id="ARBA00023242"/>
    </source>
</evidence>
<evidence type="ECO:0000256" key="9">
    <source>
        <dbReference type="ARBA" id="ARBA00025958"/>
    </source>
</evidence>
<evidence type="ECO:0000256" key="8">
    <source>
        <dbReference type="ARBA" id="ARBA00025193"/>
    </source>
</evidence>
<gene>
    <name evidence="11" type="ORF">FSP39_006328</name>
</gene>
<evidence type="ECO:0000256" key="1">
    <source>
        <dbReference type="ARBA" id="ARBA00004123"/>
    </source>
</evidence>
<dbReference type="Proteomes" id="UP001186944">
    <property type="component" value="Unassembled WGS sequence"/>
</dbReference>
<organism evidence="11 12">
    <name type="scientific">Pinctada imbricata</name>
    <name type="common">Atlantic pearl-oyster</name>
    <name type="synonym">Pinctada martensii</name>
    <dbReference type="NCBI Taxonomy" id="66713"/>
    <lineage>
        <taxon>Eukaryota</taxon>
        <taxon>Metazoa</taxon>
        <taxon>Spiralia</taxon>
        <taxon>Lophotrochozoa</taxon>
        <taxon>Mollusca</taxon>
        <taxon>Bivalvia</taxon>
        <taxon>Autobranchia</taxon>
        <taxon>Pteriomorphia</taxon>
        <taxon>Pterioida</taxon>
        <taxon>Pterioidea</taxon>
        <taxon>Pteriidae</taxon>
        <taxon>Pinctada</taxon>
    </lineage>
</organism>
<keyword evidence="6" id="KW-0804">Transcription</keyword>
<dbReference type="PANTHER" id="PTHR13421">
    <property type="entry name" value="SNRNA-ACTIVATING PROTEIN COMPLEX SUBUNIT 3"/>
    <property type="match status" value="1"/>
</dbReference>
<keyword evidence="4" id="KW-0805">Transcription regulation</keyword>
<dbReference type="GO" id="GO:0019185">
    <property type="term" value="C:snRNA-activating protein complex"/>
    <property type="evidence" value="ECO:0007669"/>
    <property type="project" value="TreeGrafter"/>
</dbReference>
<dbReference type="InterPro" id="IPR022042">
    <property type="entry name" value="snRNA-activating_su3"/>
</dbReference>
<comment type="caution">
    <text evidence="11">The sequence shown here is derived from an EMBL/GenBank/DDBJ whole genome shotgun (WGS) entry which is preliminary data.</text>
</comment>
<keyword evidence="5" id="KW-0238">DNA-binding</keyword>
<dbReference type="GO" id="GO:0001046">
    <property type="term" value="F:core promoter sequence-specific DNA binding"/>
    <property type="evidence" value="ECO:0007669"/>
    <property type="project" value="TreeGrafter"/>
</dbReference>
<evidence type="ECO:0000256" key="10">
    <source>
        <dbReference type="ARBA" id="ARBA00029606"/>
    </source>
</evidence>
<evidence type="ECO:0000256" key="4">
    <source>
        <dbReference type="ARBA" id="ARBA00023015"/>
    </source>
</evidence>
<sequence>MEEFGIAKDATHVISIRDFLEGWDASVIPGMEEELTGSKKDPAATEATILSTEIEVPVETVNELATVPSPGLEPRPSAPQSDMLPNERKRIPIRVGRIAQSVERRIFNLKIPGLNPLRADFLRDGSYSEKVILHHYCAFFETSGEDTLRCGQEPTDIELIQNLPDDVQLMTLRYRRQELDKRKRDQSYKHVSSIRKRYRQLDSKMLNLSGMRSKNIEKIPNKFLVQHPDVILSVMVVEGNIKQNISNIKWYVDQVFYVLGCEKLTDLRDKISCVNDLAVAGDFSSNPSAPGFYAKDIYKSGFFFIEGCFYNDMRESDCRDYSQTITDWLKTTNRSHLNFDTKNMEDVRFLDLNIRLGQPYLYMHQGDCEHLLLFSDIRLLSKDDLQDIREYPRLVRKKRQHRTKCRVCQMHSARWITENSEHTPENPCFFCDQCFHALHYDENGQKLGDFEAYRFFDNSAVV</sequence>